<protein>
    <submittedName>
        <fullName evidence="6">Cell wall lytic activity</fullName>
    </submittedName>
</protein>
<proteinExistence type="inferred from homology"/>
<dbReference type="PANTHER" id="PTHR47053">
    <property type="entry name" value="MUREIN DD-ENDOPEPTIDASE MEPH-RELATED"/>
    <property type="match status" value="1"/>
</dbReference>
<reference evidence="6 7" key="1">
    <citation type="journal article" date="2015" name="Microbes Environ.">
        <title>Distribution and evolution of nitrogen fixation genes in the phylum bacteroidetes.</title>
        <authorList>
            <person name="Inoue J."/>
            <person name="Oshima K."/>
            <person name="Suda W."/>
            <person name="Sakamoto M."/>
            <person name="Iino T."/>
            <person name="Noda S."/>
            <person name="Hongoh Y."/>
            <person name="Hattori M."/>
            <person name="Ohkuma M."/>
        </authorList>
    </citation>
    <scope>NUCLEOTIDE SEQUENCE [LARGE SCALE GENOMIC DNA]</scope>
    <source>
        <strain evidence="6">JCM 15548</strain>
    </source>
</reference>
<evidence type="ECO:0000259" key="5">
    <source>
        <dbReference type="PROSITE" id="PS51935"/>
    </source>
</evidence>
<dbReference type="Proteomes" id="UP000032900">
    <property type="component" value="Unassembled WGS sequence"/>
</dbReference>
<dbReference type="PROSITE" id="PS51935">
    <property type="entry name" value="NLPC_P60"/>
    <property type="match status" value="1"/>
</dbReference>
<keyword evidence="4" id="KW-0788">Thiol protease</keyword>
<feature type="domain" description="NlpC/P60" evidence="5">
    <location>
        <begin position="1"/>
        <end position="61"/>
    </location>
</feature>
<dbReference type="GO" id="GO:0008234">
    <property type="term" value="F:cysteine-type peptidase activity"/>
    <property type="evidence" value="ECO:0007669"/>
    <property type="project" value="UniProtKB-KW"/>
</dbReference>
<dbReference type="GO" id="GO:0006508">
    <property type="term" value="P:proteolysis"/>
    <property type="evidence" value="ECO:0007669"/>
    <property type="project" value="UniProtKB-KW"/>
</dbReference>
<evidence type="ECO:0000256" key="3">
    <source>
        <dbReference type="ARBA" id="ARBA00022801"/>
    </source>
</evidence>
<comment type="caution">
    <text evidence="6">The sequence shown here is derived from an EMBL/GenBank/DDBJ whole genome shotgun (WGS) entry which is preliminary data.</text>
</comment>
<evidence type="ECO:0000256" key="2">
    <source>
        <dbReference type="ARBA" id="ARBA00022670"/>
    </source>
</evidence>
<name>A0A0E9M1D7_9BACT</name>
<dbReference type="Pfam" id="PF00877">
    <property type="entry name" value="NLPC_P60"/>
    <property type="match status" value="1"/>
</dbReference>
<organism evidence="6 7">
    <name type="scientific">Geofilum rubicundum JCM 15548</name>
    <dbReference type="NCBI Taxonomy" id="1236989"/>
    <lineage>
        <taxon>Bacteria</taxon>
        <taxon>Pseudomonadati</taxon>
        <taxon>Bacteroidota</taxon>
        <taxon>Bacteroidia</taxon>
        <taxon>Marinilabiliales</taxon>
        <taxon>Marinilabiliaceae</taxon>
        <taxon>Geofilum</taxon>
    </lineage>
</organism>
<dbReference type="SUPFAM" id="SSF54001">
    <property type="entry name" value="Cysteine proteinases"/>
    <property type="match status" value="1"/>
</dbReference>
<gene>
    <name evidence="6" type="ORF">JCM15548_13664</name>
</gene>
<dbReference type="EMBL" id="BAZW01000044">
    <property type="protein sequence ID" value="GAO31314.1"/>
    <property type="molecule type" value="Genomic_DNA"/>
</dbReference>
<comment type="similarity">
    <text evidence="1">Belongs to the peptidase C40 family.</text>
</comment>
<keyword evidence="2" id="KW-0645">Protease</keyword>
<evidence type="ECO:0000256" key="1">
    <source>
        <dbReference type="ARBA" id="ARBA00007074"/>
    </source>
</evidence>
<dbReference type="InterPro" id="IPR000064">
    <property type="entry name" value="NLP_P60_dom"/>
</dbReference>
<dbReference type="InterPro" id="IPR038765">
    <property type="entry name" value="Papain-like_cys_pep_sf"/>
</dbReference>
<accession>A0A0E9M1D7</accession>
<evidence type="ECO:0000256" key="4">
    <source>
        <dbReference type="ARBA" id="ARBA00022807"/>
    </source>
</evidence>
<sequence length="61" mass="7072">MQRGDLVFFIRSYKTSKYITHSGIYLGNNEFIHASSSQGVTTTSLSNSWWSERFIFGTRIF</sequence>
<keyword evidence="3" id="KW-0378">Hydrolase</keyword>
<evidence type="ECO:0000313" key="6">
    <source>
        <dbReference type="EMBL" id="GAO31314.1"/>
    </source>
</evidence>
<evidence type="ECO:0000313" key="7">
    <source>
        <dbReference type="Proteomes" id="UP000032900"/>
    </source>
</evidence>
<dbReference type="InterPro" id="IPR051202">
    <property type="entry name" value="Peptidase_C40"/>
</dbReference>
<dbReference type="PANTHER" id="PTHR47053:SF1">
    <property type="entry name" value="MUREIN DD-ENDOPEPTIDASE MEPH-RELATED"/>
    <property type="match status" value="1"/>
</dbReference>
<dbReference type="Gene3D" id="3.90.1720.10">
    <property type="entry name" value="endopeptidase domain like (from Nostoc punctiforme)"/>
    <property type="match status" value="1"/>
</dbReference>
<dbReference type="AlphaFoldDB" id="A0A0E9M1D7"/>
<keyword evidence="7" id="KW-1185">Reference proteome</keyword>